<evidence type="ECO:0000313" key="2">
    <source>
        <dbReference type="EMBL" id="MFD2067260.1"/>
    </source>
</evidence>
<protein>
    <submittedName>
        <fullName evidence="2">ABC transporter permease</fullName>
    </submittedName>
</protein>
<organism evidence="2 3">
    <name type="scientific">Pontibacter silvestris</name>
    <dbReference type="NCBI Taxonomy" id="2305183"/>
    <lineage>
        <taxon>Bacteria</taxon>
        <taxon>Pseudomonadati</taxon>
        <taxon>Bacteroidota</taxon>
        <taxon>Cytophagia</taxon>
        <taxon>Cytophagales</taxon>
        <taxon>Hymenobacteraceae</taxon>
        <taxon>Pontibacter</taxon>
    </lineage>
</organism>
<gene>
    <name evidence="2" type="ORF">ACFSKU_10225</name>
</gene>
<keyword evidence="1" id="KW-0472">Membrane</keyword>
<reference evidence="3" key="1">
    <citation type="journal article" date="2019" name="Int. J. Syst. Evol. Microbiol.">
        <title>The Global Catalogue of Microorganisms (GCM) 10K type strain sequencing project: providing services to taxonomists for standard genome sequencing and annotation.</title>
        <authorList>
            <consortium name="The Broad Institute Genomics Platform"/>
            <consortium name="The Broad Institute Genome Sequencing Center for Infectious Disease"/>
            <person name="Wu L."/>
            <person name="Ma J."/>
        </authorList>
    </citation>
    <scope>NUCLEOTIDE SEQUENCE [LARGE SCALE GENOMIC DNA]</scope>
    <source>
        <strain evidence="3">JCM 16545</strain>
    </source>
</reference>
<sequence>MLKSTVRMGTRGMLLRKGLVVFQFILSALLIISTLVVYMQLHYIRTKNIGMNRENLIYVPMEGELQNRYEVVKRELENVPGIQAVTSANQNPLMIGNATGDVNWRGKDPAAGILFSKMTVGYDFERQWA</sequence>
<proteinExistence type="predicted"/>
<feature type="transmembrane region" description="Helical" evidence="1">
    <location>
        <begin position="20"/>
        <end position="41"/>
    </location>
</feature>
<evidence type="ECO:0000313" key="3">
    <source>
        <dbReference type="Proteomes" id="UP001597369"/>
    </source>
</evidence>
<keyword evidence="1" id="KW-0812">Transmembrane</keyword>
<dbReference type="Proteomes" id="UP001597369">
    <property type="component" value="Unassembled WGS sequence"/>
</dbReference>
<dbReference type="EMBL" id="JBHUHV010000029">
    <property type="protein sequence ID" value="MFD2067260.1"/>
    <property type="molecule type" value="Genomic_DNA"/>
</dbReference>
<keyword evidence="1" id="KW-1133">Transmembrane helix</keyword>
<accession>A0ABW4WZX1</accession>
<keyword evidence="3" id="KW-1185">Reference proteome</keyword>
<name>A0ABW4WZX1_9BACT</name>
<comment type="caution">
    <text evidence="2">The sequence shown here is derived from an EMBL/GenBank/DDBJ whole genome shotgun (WGS) entry which is preliminary data.</text>
</comment>
<dbReference type="RefSeq" id="WP_229960905.1">
    <property type="nucleotide sequence ID" value="NZ_JAJJWI010000009.1"/>
</dbReference>
<evidence type="ECO:0000256" key="1">
    <source>
        <dbReference type="SAM" id="Phobius"/>
    </source>
</evidence>